<accession>A0A699UMS9</accession>
<protein>
    <submittedName>
        <fullName evidence="1">Uncharacterized protein</fullName>
    </submittedName>
</protein>
<feature type="non-terminal residue" evidence="1">
    <location>
        <position position="1"/>
    </location>
</feature>
<name>A0A699UMS9_TANCI</name>
<comment type="caution">
    <text evidence="1">The sequence shown here is derived from an EMBL/GenBank/DDBJ whole genome shotgun (WGS) entry which is preliminary data.</text>
</comment>
<evidence type="ECO:0000313" key="1">
    <source>
        <dbReference type="EMBL" id="GFD24472.1"/>
    </source>
</evidence>
<proteinExistence type="predicted"/>
<dbReference type="EMBL" id="BKCJ011352736">
    <property type="protein sequence ID" value="GFD24472.1"/>
    <property type="molecule type" value="Genomic_DNA"/>
</dbReference>
<sequence length="114" mass="11982">LNGLATNQNGKRALAQRQVVNGRVGPVEVELVGVGLRQLGRRVERAVDAEGLEKLLVIGDAERDAVCKAHHAGPRVTIAEAIAGGAHLSGFAVRKVGVGADFHVLRQRASHARA</sequence>
<gene>
    <name evidence="1" type="ORF">Tci_896441</name>
</gene>
<organism evidence="1">
    <name type="scientific">Tanacetum cinerariifolium</name>
    <name type="common">Dalmatian daisy</name>
    <name type="synonym">Chrysanthemum cinerariifolium</name>
    <dbReference type="NCBI Taxonomy" id="118510"/>
    <lineage>
        <taxon>Eukaryota</taxon>
        <taxon>Viridiplantae</taxon>
        <taxon>Streptophyta</taxon>
        <taxon>Embryophyta</taxon>
        <taxon>Tracheophyta</taxon>
        <taxon>Spermatophyta</taxon>
        <taxon>Magnoliopsida</taxon>
        <taxon>eudicotyledons</taxon>
        <taxon>Gunneridae</taxon>
        <taxon>Pentapetalae</taxon>
        <taxon>asterids</taxon>
        <taxon>campanulids</taxon>
        <taxon>Asterales</taxon>
        <taxon>Asteraceae</taxon>
        <taxon>Asteroideae</taxon>
        <taxon>Anthemideae</taxon>
        <taxon>Anthemidinae</taxon>
        <taxon>Tanacetum</taxon>
    </lineage>
</organism>
<dbReference type="AlphaFoldDB" id="A0A699UMS9"/>
<reference evidence="1" key="1">
    <citation type="journal article" date="2019" name="Sci. Rep.">
        <title>Draft genome of Tanacetum cinerariifolium, the natural source of mosquito coil.</title>
        <authorList>
            <person name="Yamashiro T."/>
            <person name="Shiraishi A."/>
            <person name="Satake H."/>
            <person name="Nakayama K."/>
        </authorList>
    </citation>
    <scope>NUCLEOTIDE SEQUENCE</scope>
</reference>